<organism evidence="4 5">
    <name type="scientific">Gracilariopsis chorda</name>
    <dbReference type="NCBI Taxonomy" id="448386"/>
    <lineage>
        <taxon>Eukaryota</taxon>
        <taxon>Rhodophyta</taxon>
        <taxon>Florideophyceae</taxon>
        <taxon>Rhodymeniophycidae</taxon>
        <taxon>Gracilariales</taxon>
        <taxon>Gracilariaceae</taxon>
        <taxon>Gracilariopsis</taxon>
    </lineage>
</organism>
<comment type="caution">
    <text evidence="4">The sequence shown here is derived from an EMBL/GenBank/DDBJ whole genome shotgun (WGS) entry which is preliminary data.</text>
</comment>
<dbReference type="SUPFAM" id="SSF75304">
    <property type="entry name" value="Amidase signature (AS) enzymes"/>
    <property type="match status" value="1"/>
</dbReference>
<dbReference type="InterPro" id="IPR000120">
    <property type="entry name" value="Amidase"/>
</dbReference>
<dbReference type="Pfam" id="PF01425">
    <property type="entry name" value="Amidase"/>
    <property type="match status" value="1"/>
</dbReference>
<dbReference type="EMBL" id="NBIV01000031">
    <property type="protein sequence ID" value="PXF46935.1"/>
    <property type="molecule type" value="Genomic_DNA"/>
</dbReference>
<name>A0A2V3IXZ2_9FLOR</name>
<proteinExistence type="inferred from homology"/>
<gene>
    <name evidence="4" type="ORF">BWQ96_03273</name>
</gene>
<dbReference type="InterPro" id="IPR020556">
    <property type="entry name" value="Amidase_CS"/>
</dbReference>
<evidence type="ECO:0000313" key="4">
    <source>
        <dbReference type="EMBL" id="PXF46935.1"/>
    </source>
</evidence>
<dbReference type="PROSITE" id="PS00571">
    <property type="entry name" value="AMIDASES"/>
    <property type="match status" value="1"/>
</dbReference>
<dbReference type="OrthoDB" id="5980at2759"/>
<dbReference type="PANTHER" id="PTHR11895">
    <property type="entry name" value="TRANSAMIDASE"/>
    <property type="match status" value="1"/>
</dbReference>
<feature type="domain" description="Amidase" evidence="3">
    <location>
        <begin position="133"/>
        <end position="557"/>
    </location>
</feature>
<keyword evidence="5" id="KW-1185">Reference proteome</keyword>
<comment type="similarity">
    <text evidence="1">Belongs to the amidase family.</text>
</comment>
<reference evidence="4 5" key="1">
    <citation type="journal article" date="2018" name="Mol. Biol. Evol.">
        <title>Analysis of the draft genome of the red seaweed Gracilariopsis chorda provides insights into genome size evolution in Rhodophyta.</title>
        <authorList>
            <person name="Lee J."/>
            <person name="Yang E.C."/>
            <person name="Graf L."/>
            <person name="Yang J.H."/>
            <person name="Qiu H."/>
            <person name="Zel Zion U."/>
            <person name="Chan C.X."/>
            <person name="Stephens T.G."/>
            <person name="Weber A.P.M."/>
            <person name="Boo G.H."/>
            <person name="Boo S.M."/>
            <person name="Kim K.M."/>
            <person name="Shin Y."/>
            <person name="Jung M."/>
            <person name="Lee S.J."/>
            <person name="Yim H.S."/>
            <person name="Lee J.H."/>
            <person name="Bhattacharya D."/>
            <person name="Yoon H.S."/>
        </authorList>
    </citation>
    <scope>NUCLEOTIDE SEQUENCE [LARGE SCALE GENOMIC DNA]</scope>
    <source>
        <strain evidence="4 5">SKKU-2015</strain>
        <tissue evidence="4">Whole body</tissue>
    </source>
</reference>
<protein>
    <submittedName>
        <fullName evidence="4">Fatty acid amide hydrolase</fullName>
    </submittedName>
</protein>
<evidence type="ECO:0000259" key="3">
    <source>
        <dbReference type="Pfam" id="PF01425"/>
    </source>
</evidence>
<evidence type="ECO:0000256" key="2">
    <source>
        <dbReference type="SAM" id="MobiDB-lite"/>
    </source>
</evidence>
<evidence type="ECO:0000313" key="5">
    <source>
        <dbReference type="Proteomes" id="UP000247409"/>
    </source>
</evidence>
<dbReference type="Proteomes" id="UP000247409">
    <property type="component" value="Unassembled WGS sequence"/>
</dbReference>
<dbReference type="InterPro" id="IPR023631">
    <property type="entry name" value="Amidase_dom"/>
</dbReference>
<dbReference type="InterPro" id="IPR036928">
    <property type="entry name" value="AS_sf"/>
</dbReference>
<accession>A0A2V3IXZ2</accession>
<dbReference type="STRING" id="448386.A0A2V3IXZ2"/>
<feature type="region of interest" description="Disordered" evidence="2">
    <location>
        <begin position="66"/>
        <end position="88"/>
    </location>
</feature>
<evidence type="ECO:0000256" key="1">
    <source>
        <dbReference type="ARBA" id="ARBA00009199"/>
    </source>
</evidence>
<dbReference type="Gene3D" id="3.90.1300.10">
    <property type="entry name" value="Amidase signature (AS) domain"/>
    <property type="match status" value="1"/>
</dbReference>
<keyword evidence="4" id="KW-0378">Hydrolase</keyword>
<dbReference type="PANTHER" id="PTHR11895:SF67">
    <property type="entry name" value="AMIDASE DOMAIN-CONTAINING PROTEIN"/>
    <property type="match status" value="1"/>
</dbReference>
<dbReference type="AlphaFoldDB" id="A0A2V3IXZ2"/>
<dbReference type="GO" id="GO:0016787">
    <property type="term" value="F:hydrolase activity"/>
    <property type="evidence" value="ECO:0007669"/>
    <property type="project" value="UniProtKB-KW"/>
</dbReference>
<sequence length="583" mass="61981">MTEDQAPGHAPESTVLEIHDLRAPPLSGIALRAAAYTLELPWLGALPRKLLLRSSSILVWRAQNPSTSRSLPTFPTHPPPTSKSAKPETSDLNQLFYTLTSPNPPQRDHLSLACLHHAYATASSTPTLVVSTLERLIEESNRTEPPLNALRSPPPEHLQTEIQASTERWAAGRPRSVLDGAPFSAKFCIDIAGLPSSGGTRHEFTIATNDAPVVSALRQLGMLPITKSNQDELALGTRGLSQGAGSVRNPHNPLHCPGGSSGGCASAVAAGLVPVSLGSDSGGSVRIPAACCGVFGLKPTFSRISAHGVIYEPDNGPPSPARSLGVLAARADDLALVYYALAAWAPTPGGVPAKPIPTAVLDNVRGLKIGVYDAWNATAWKGARDATENVLNCMQEGGATVKKISIPHLEGIRVANSVSLMRYTIDSLSKSGVYKPSTTNPVLGYGVRMKLAVAREFTADDEIRARVIREEAMKHAAQLFEQVDVIITPTLAIPTPKVPSDVVNGDMDIVTESAMMRFTIYANLTGLPALSFPAGKDDSGLPLGVQAIAGAWNEDVLIRIARWSAQQFDPCVPEKVYNVLHDR</sequence>